<feature type="compositionally biased region" description="Basic residues" evidence="3">
    <location>
        <begin position="1"/>
        <end position="12"/>
    </location>
</feature>
<protein>
    <submittedName>
        <fullName evidence="5">Spore germination protein</fullName>
    </submittedName>
</protein>
<accession>A0ABS2Z9U9</accession>
<dbReference type="Proteomes" id="UP001319060">
    <property type="component" value="Unassembled WGS sequence"/>
</dbReference>
<keyword evidence="2 4" id="KW-0472">Membrane</keyword>
<comment type="caution">
    <text evidence="5">The sequence shown here is derived from an EMBL/GenBank/DDBJ whole genome shotgun (WGS) entry which is preliminary data.</text>
</comment>
<organism evidence="5 6">
    <name type="scientific">Fictibacillus barbaricus</name>
    <dbReference type="NCBI Taxonomy" id="182136"/>
    <lineage>
        <taxon>Bacteria</taxon>
        <taxon>Bacillati</taxon>
        <taxon>Bacillota</taxon>
        <taxon>Bacilli</taxon>
        <taxon>Bacillales</taxon>
        <taxon>Fictibacillaceae</taxon>
        <taxon>Fictibacillus</taxon>
    </lineage>
</organism>
<keyword evidence="4" id="KW-1133">Transmembrane helix</keyword>
<name>A0ABS2Z9U9_9BACL</name>
<dbReference type="PIRSF" id="PIRSF005690">
    <property type="entry name" value="GerBA"/>
    <property type="match status" value="1"/>
</dbReference>
<dbReference type="PANTHER" id="PTHR22550">
    <property type="entry name" value="SPORE GERMINATION PROTEIN"/>
    <property type="match status" value="1"/>
</dbReference>
<evidence type="ECO:0000256" key="2">
    <source>
        <dbReference type="ARBA" id="ARBA00023136"/>
    </source>
</evidence>
<keyword evidence="6" id="KW-1185">Reference proteome</keyword>
<dbReference type="RefSeq" id="WP_188403407.1">
    <property type="nucleotide sequence ID" value="NZ_BMCE01000002.1"/>
</dbReference>
<evidence type="ECO:0000256" key="3">
    <source>
        <dbReference type="SAM" id="MobiDB-lite"/>
    </source>
</evidence>
<evidence type="ECO:0000313" key="5">
    <source>
        <dbReference type="EMBL" id="MBN3544945.1"/>
    </source>
</evidence>
<feature type="transmembrane region" description="Helical" evidence="4">
    <location>
        <begin position="305"/>
        <end position="327"/>
    </location>
</feature>
<feature type="transmembrane region" description="Helical" evidence="4">
    <location>
        <begin position="432"/>
        <end position="456"/>
    </location>
</feature>
<evidence type="ECO:0000256" key="1">
    <source>
        <dbReference type="ARBA" id="ARBA00005278"/>
    </source>
</evidence>
<sequence>MFKKRAINKRLQPKSSLENGPQTEELAEPHNTSNLPLKSDDLTPMIHEKFNNTSDLKVKKYINLTIYYIENQINQQELNQNIIGKIKQADEITTETVYASIAINEVEDTDDLSYAILRMIKGSVALFIEGTPKIILASIPVKESRALSRPENESQVTGPQLGFNESLATNVSVIRRYLSTPDLCNEFFVFGTRTNTAVSLLYIKGIASEDLVNRVKHKLNQIEVDALIDSSVLNQHLDDHSWSIFPQMLLTERPDRVSDGLLNGKIALFVDGSTNVILCPFTFIEFFESREDYNIRWPIATFIRLLRIVAMFLSIFFTSIYVAALTFHYEIIPQALLVPLGESRSRVPFPPLFEAVLLEFIIELLREAGARLPTKVGQTMGIVGGIVIGTAAVQAGFTSNILLIIVALSALASFTAPSYTMGNVIRIIRFPILFMAGFLGFYGVMFGFCLLLIHLIRLSSLGAPYLSPFYPPRFQDWVDSVIRLPMKYTNKRPTLTRPADVQKYDPDKVN</sequence>
<dbReference type="Pfam" id="PF03323">
    <property type="entry name" value="GerA"/>
    <property type="match status" value="1"/>
</dbReference>
<proteinExistence type="inferred from homology"/>
<evidence type="ECO:0000313" key="6">
    <source>
        <dbReference type="Proteomes" id="UP001319060"/>
    </source>
</evidence>
<dbReference type="InterPro" id="IPR050768">
    <property type="entry name" value="UPF0353/GerABKA_families"/>
</dbReference>
<dbReference type="PANTHER" id="PTHR22550:SF5">
    <property type="entry name" value="LEUCINE ZIPPER PROTEIN 4"/>
    <property type="match status" value="1"/>
</dbReference>
<comment type="similarity">
    <text evidence="1">Belongs to the GerABKA family.</text>
</comment>
<keyword evidence="4" id="KW-0812">Transmembrane</keyword>
<feature type="transmembrane region" description="Helical" evidence="4">
    <location>
        <begin position="401"/>
        <end position="420"/>
    </location>
</feature>
<feature type="region of interest" description="Disordered" evidence="3">
    <location>
        <begin position="1"/>
        <end position="40"/>
    </location>
</feature>
<feature type="compositionally biased region" description="Polar residues" evidence="3">
    <location>
        <begin position="13"/>
        <end position="22"/>
    </location>
</feature>
<reference evidence="5 6" key="1">
    <citation type="submission" date="2021-01" db="EMBL/GenBank/DDBJ databases">
        <title>Genome Sequencing of Type Strains.</title>
        <authorList>
            <person name="Lemaire J.F."/>
            <person name="Inderbitzin P."/>
            <person name="Collins S.B."/>
            <person name="Wespe N."/>
            <person name="Knight-Connoni V."/>
        </authorList>
    </citation>
    <scope>NUCLEOTIDE SEQUENCE [LARGE SCALE GENOMIC DNA]</scope>
    <source>
        <strain evidence="5 6">DSM 14730</strain>
    </source>
</reference>
<gene>
    <name evidence="5" type="ORF">JYA64_06550</name>
</gene>
<dbReference type="EMBL" id="JAFHKS010000042">
    <property type="protein sequence ID" value="MBN3544945.1"/>
    <property type="molecule type" value="Genomic_DNA"/>
</dbReference>
<evidence type="ECO:0000256" key="4">
    <source>
        <dbReference type="SAM" id="Phobius"/>
    </source>
</evidence>
<dbReference type="InterPro" id="IPR004995">
    <property type="entry name" value="Spore_Ger"/>
</dbReference>